<feature type="transmembrane region" description="Helical" evidence="8">
    <location>
        <begin position="195"/>
        <end position="216"/>
    </location>
</feature>
<evidence type="ECO:0000256" key="4">
    <source>
        <dbReference type="ARBA" id="ARBA00022475"/>
    </source>
</evidence>
<feature type="transmembrane region" description="Helical" evidence="8">
    <location>
        <begin position="38"/>
        <end position="58"/>
    </location>
</feature>
<reference evidence="9 10" key="1">
    <citation type="submission" date="2023-02" db="EMBL/GenBank/DDBJ databases">
        <title>Genome sequence of Novosphingobium humi KACC 19094.</title>
        <authorList>
            <person name="Kim S."/>
            <person name="Heo J."/>
            <person name="Kwon S.-W."/>
        </authorList>
    </citation>
    <scope>NUCLEOTIDE SEQUENCE [LARGE SCALE GENOMIC DNA]</scope>
    <source>
        <strain evidence="9 10">KACC 19094</strain>
    </source>
</reference>
<keyword evidence="7 8" id="KW-0472">Membrane</keyword>
<feature type="transmembrane region" description="Helical" evidence="8">
    <location>
        <begin position="257"/>
        <end position="277"/>
    </location>
</feature>
<keyword evidence="6 8" id="KW-1133">Transmembrane helix</keyword>
<dbReference type="InterPro" id="IPR038770">
    <property type="entry name" value="Na+/solute_symporter_sf"/>
</dbReference>
<feature type="transmembrane region" description="Helical" evidence="8">
    <location>
        <begin position="284"/>
        <end position="308"/>
    </location>
</feature>
<dbReference type="PANTHER" id="PTHR36838">
    <property type="entry name" value="AUXIN EFFLUX CARRIER FAMILY PROTEIN"/>
    <property type="match status" value="1"/>
</dbReference>
<evidence type="ECO:0000256" key="3">
    <source>
        <dbReference type="ARBA" id="ARBA00022448"/>
    </source>
</evidence>
<dbReference type="EMBL" id="CP117417">
    <property type="protein sequence ID" value="WCT77616.1"/>
    <property type="molecule type" value="Genomic_DNA"/>
</dbReference>
<evidence type="ECO:0000256" key="7">
    <source>
        <dbReference type="ARBA" id="ARBA00023136"/>
    </source>
</evidence>
<feature type="transmembrane region" description="Helical" evidence="8">
    <location>
        <begin position="6"/>
        <end position="26"/>
    </location>
</feature>
<gene>
    <name evidence="9" type="ORF">PQ457_01140</name>
</gene>
<dbReference type="Proteomes" id="UP001218231">
    <property type="component" value="Chromosome"/>
</dbReference>
<proteinExistence type="inferred from homology"/>
<dbReference type="InterPro" id="IPR004776">
    <property type="entry name" value="Mem_transp_PIN-like"/>
</dbReference>
<feature type="transmembrane region" description="Helical" evidence="8">
    <location>
        <begin position="103"/>
        <end position="121"/>
    </location>
</feature>
<evidence type="ECO:0000256" key="6">
    <source>
        <dbReference type="ARBA" id="ARBA00022989"/>
    </source>
</evidence>
<feature type="transmembrane region" description="Helical" evidence="8">
    <location>
        <begin position="170"/>
        <end position="189"/>
    </location>
</feature>
<keyword evidence="3" id="KW-0813">Transport</keyword>
<feature type="transmembrane region" description="Helical" evidence="8">
    <location>
        <begin position="64"/>
        <end position="83"/>
    </location>
</feature>
<name>A0ABY7TX61_9SPHN</name>
<feature type="transmembrane region" description="Helical" evidence="8">
    <location>
        <begin position="127"/>
        <end position="149"/>
    </location>
</feature>
<dbReference type="RefSeq" id="WP_273617985.1">
    <property type="nucleotide sequence ID" value="NZ_CP103868.1"/>
</dbReference>
<keyword evidence="4" id="KW-1003">Cell membrane</keyword>
<comment type="similarity">
    <text evidence="2">Belongs to the auxin efflux carrier (TC 2.A.69) family.</text>
</comment>
<feature type="transmembrane region" description="Helical" evidence="8">
    <location>
        <begin position="228"/>
        <end position="251"/>
    </location>
</feature>
<evidence type="ECO:0000256" key="8">
    <source>
        <dbReference type="SAM" id="Phobius"/>
    </source>
</evidence>
<organism evidence="9 10">
    <name type="scientific">Novosphingobium humi</name>
    <dbReference type="NCBI Taxonomy" id="2282397"/>
    <lineage>
        <taxon>Bacteria</taxon>
        <taxon>Pseudomonadati</taxon>
        <taxon>Pseudomonadota</taxon>
        <taxon>Alphaproteobacteria</taxon>
        <taxon>Sphingomonadales</taxon>
        <taxon>Sphingomonadaceae</taxon>
        <taxon>Novosphingobium</taxon>
    </lineage>
</organism>
<sequence>MLSILGITLPIFALILAGWGARRIGVMGPMASGEINRYVVNLALPALLFDIVANAKIATIWQPGFMAAFALGGAAVFALALGVSMSRGRPLADAAIDGLNAGYANTGFIGFPLLLAVLGPSSLAPTLIASILTVCVIFALALVLLEIGLQAQAHPLHMARKVALSLARNPLLVAPALGAAVLLSGFGVAGPVNAFLKLLGGSASPCALVGLGLFLAEKRDEKASWSAIGALCVVKLVLHPALTWFLAARVFHLAPGLTHAAVLLAALPTGTGPFMVAEYYRREAALTSATILFTTIAALGSLMVWMTVM</sequence>
<evidence type="ECO:0000256" key="5">
    <source>
        <dbReference type="ARBA" id="ARBA00022692"/>
    </source>
</evidence>
<accession>A0ABY7TX61</accession>
<evidence type="ECO:0000313" key="9">
    <source>
        <dbReference type="EMBL" id="WCT77616.1"/>
    </source>
</evidence>
<keyword evidence="10" id="KW-1185">Reference proteome</keyword>
<evidence type="ECO:0000256" key="2">
    <source>
        <dbReference type="ARBA" id="ARBA00010145"/>
    </source>
</evidence>
<dbReference type="PANTHER" id="PTHR36838:SF3">
    <property type="entry name" value="TRANSPORTER AUXIN EFFLUX CARRIER EC FAMILY"/>
    <property type="match status" value="1"/>
</dbReference>
<keyword evidence="5 8" id="KW-0812">Transmembrane</keyword>
<evidence type="ECO:0000256" key="1">
    <source>
        <dbReference type="ARBA" id="ARBA00004651"/>
    </source>
</evidence>
<dbReference type="Gene3D" id="1.20.1530.20">
    <property type="match status" value="1"/>
</dbReference>
<evidence type="ECO:0000313" key="10">
    <source>
        <dbReference type="Proteomes" id="UP001218231"/>
    </source>
</evidence>
<comment type="subcellular location">
    <subcellularLocation>
        <location evidence="1">Cell membrane</location>
        <topology evidence="1">Multi-pass membrane protein</topology>
    </subcellularLocation>
</comment>
<protein>
    <submittedName>
        <fullName evidence="9">AEC family transporter</fullName>
    </submittedName>
</protein>
<dbReference type="Pfam" id="PF03547">
    <property type="entry name" value="Mem_trans"/>
    <property type="match status" value="1"/>
</dbReference>